<evidence type="ECO:0000313" key="2">
    <source>
        <dbReference type="Proteomes" id="UP000095285"/>
    </source>
</evidence>
<keyword evidence="2" id="KW-1185">Reference proteome</keyword>
<accession>A0A1I7VAI8</accession>
<protein>
    <submittedName>
        <fullName evidence="3">Coiled-coil domain containing 169</fullName>
    </submittedName>
</protein>
<reference evidence="3" key="2">
    <citation type="submission" date="2016-11" db="UniProtKB">
        <authorList>
            <consortium name="WormBaseParasite"/>
        </authorList>
    </citation>
    <scope>IDENTIFICATION</scope>
</reference>
<evidence type="ECO:0000256" key="1">
    <source>
        <dbReference type="SAM" id="Coils"/>
    </source>
</evidence>
<evidence type="ECO:0000313" key="3">
    <source>
        <dbReference type="WBParaSite" id="EN70_11669"/>
    </source>
</evidence>
<dbReference type="AlphaFoldDB" id="A0A1I7VAI8"/>
<sequence>MLKMEMEDVLVQVEDQLNLLEDELIAYHMKEKTRYETLQGEMRKLQQIVDNAKQEVENQKQFQFFSVNFEMTKCRNNERWAASLVQDKIIFDDSNIEELKDELTLYDAIKIDIRKSNSMIFHKL</sequence>
<proteinExistence type="predicted"/>
<reference evidence="2" key="1">
    <citation type="submission" date="2012-04" db="EMBL/GenBank/DDBJ databases">
        <title>The Genome Sequence of Loa loa.</title>
        <authorList>
            <consortium name="The Broad Institute Genome Sequencing Platform"/>
            <consortium name="Broad Institute Genome Sequencing Center for Infectious Disease"/>
            <person name="Nutman T.B."/>
            <person name="Fink D.L."/>
            <person name="Russ C."/>
            <person name="Young S."/>
            <person name="Zeng Q."/>
            <person name="Gargeya S."/>
            <person name="Alvarado L."/>
            <person name="Berlin A."/>
            <person name="Chapman S.B."/>
            <person name="Chen Z."/>
            <person name="Freedman E."/>
            <person name="Gellesch M."/>
            <person name="Goldberg J."/>
            <person name="Griggs A."/>
            <person name="Gujja S."/>
            <person name="Heilman E.R."/>
            <person name="Heiman D."/>
            <person name="Howarth C."/>
            <person name="Mehta T."/>
            <person name="Neiman D."/>
            <person name="Pearson M."/>
            <person name="Roberts A."/>
            <person name="Saif S."/>
            <person name="Shea T."/>
            <person name="Shenoy N."/>
            <person name="Sisk P."/>
            <person name="Stolte C."/>
            <person name="Sykes S."/>
            <person name="White J."/>
            <person name="Yandava C."/>
            <person name="Haas B."/>
            <person name="Henn M.R."/>
            <person name="Nusbaum C."/>
            <person name="Birren B."/>
        </authorList>
    </citation>
    <scope>NUCLEOTIDE SEQUENCE [LARGE SCALE GENOMIC DNA]</scope>
</reference>
<dbReference type="WBParaSite" id="EN70_11669">
    <property type="protein sequence ID" value="EN70_11669"/>
    <property type="gene ID" value="EN70_11669"/>
</dbReference>
<organism evidence="2 3">
    <name type="scientific">Loa loa</name>
    <name type="common">Eye worm</name>
    <name type="synonym">Filaria loa</name>
    <dbReference type="NCBI Taxonomy" id="7209"/>
    <lineage>
        <taxon>Eukaryota</taxon>
        <taxon>Metazoa</taxon>
        <taxon>Ecdysozoa</taxon>
        <taxon>Nematoda</taxon>
        <taxon>Chromadorea</taxon>
        <taxon>Rhabditida</taxon>
        <taxon>Spirurina</taxon>
        <taxon>Spiruromorpha</taxon>
        <taxon>Filarioidea</taxon>
        <taxon>Onchocercidae</taxon>
        <taxon>Loa</taxon>
    </lineage>
</organism>
<feature type="coiled-coil region" evidence="1">
    <location>
        <begin position="3"/>
        <end position="62"/>
    </location>
</feature>
<keyword evidence="1" id="KW-0175">Coiled coil</keyword>
<dbReference type="Proteomes" id="UP000095285">
    <property type="component" value="Unassembled WGS sequence"/>
</dbReference>
<name>A0A1I7VAI8_LOALO</name>